<dbReference type="NCBIfam" id="TIGR00250">
    <property type="entry name" value="RNAse_H_YqgF"/>
    <property type="match status" value="1"/>
</dbReference>
<dbReference type="PANTHER" id="PTHR33317">
    <property type="entry name" value="POLYNUCLEOTIDYL TRANSFERASE, RIBONUCLEASE H-LIKE SUPERFAMILY PROTEIN"/>
    <property type="match status" value="1"/>
</dbReference>
<evidence type="ECO:0000313" key="7">
    <source>
        <dbReference type="EMBL" id="QJE73112.1"/>
    </source>
</evidence>
<dbReference type="InterPro" id="IPR012337">
    <property type="entry name" value="RNaseH-like_sf"/>
</dbReference>
<dbReference type="GO" id="GO:0004518">
    <property type="term" value="F:nuclease activity"/>
    <property type="evidence" value="ECO:0007669"/>
    <property type="project" value="UniProtKB-KW"/>
</dbReference>
<dbReference type="InterPro" id="IPR005227">
    <property type="entry name" value="YqgF"/>
</dbReference>
<keyword evidence="8" id="KW-1185">Reference proteome</keyword>
<evidence type="ECO:0000313" key="8">
    <source>
        <dbReference type="Proteomes" id="UP000501891"/>
    </source>
</evidence>
<dbReference type="InterPro" id="IPR037027">
    <property type="entry name" value="YqgF/RNaseH-like_dom_sf"/>
</dbReference>
<dbReference type="InterPro" id="IPR006641">
    <property type="entry name" value="YqgF/RNaseH-like_dom"/>
</dbReference>
<dbReference type="CDD" id="cd16964">
    <property type="entry name" value="YqgF"/>
    <property type="match status" value="1"/>
</dbReference>
<dbReference type="EC" id="3.1.-.-" evidence="5"/>
<dbReference type="GO" id="GO:0000967">
    <property type="term" value="P:rRNA 5'-end processing"/>
    <property type="evidence" value="ECO:0007669"/>
    <property type="project" value="UniProtKB-UniRule"/>
</dbReference>
<dbReference type="SMART" id="SM00732">
    <property type="entry name" value="YqgFc"/>
    <property type="match status" value="1"/>
</dbReference>
<name>A0A858R778_9PROT</name>
<comment type="function">
    <text evidence="5">Could be a nuclease involved in processing of the 5'-end of pre-16S rRNA.</text>
</comment>
<proteinExistence type="inferred from homology"/>
<comment type="subcellular location">
    <subcellularLocation>
        <location evidence="5">Cytoplasm</location>
    </subcellularLocation>
</comment>
<evidence type="ECO:0000256" key="1">
    <source>
        <dbReference type="ARBA" id="ARBA00022490"/>
    </source>
</evidence>
<keyword evidence="2 5" id="KW-0690">Ribosome biogenesis</keyword>
<keyword evidence="4 5" id="KW-0378">Hydrolase</keyword>
<keyword evidence="3 5" id="KW-0540">Nuclease</keyword>
<organism evidence="7 8">
    <name type="scientific">Aerophototrophica crusticola</name>
    <dbReference type="NCBI Taxonomy" id="1709002"/>
    <lineage>
        <taxon>Bacteria</taxon>
        <taxon>Pseudomonadati</taxon>
        <taxon>Pseudomonadota</taxon>
        <taxon>Alphaproteobacteria</taxon>
        <taxon>Rhodospirillales</taxon>
        <taxon>Rhodospirillaceae</taxon>
        <taxon>Aerophototrophica</taxon>
    </lineage>
</organism>
<evidence type="ECO:0000256" key="2">
    <source>
        <dbReference type="ARBA" id="ARBA00022517"/>
    </source>
</evidence>
<comment type="similarity">
    <text evidence="5">Belongs to the YqgF HJR family.</text>
</comment>
<gene>
    <name evidence="7" type="primary">ruvX</name>
    <name evidence="7" type="ORF">HHL28_08480</name>
</gene>
<dbReference type="SUPFAM" id="SSF53098">
    <property type="entry name" value="Ribonuclease H-like"/>
    <property type="match status" value="1"/>
</dbReference>
<dbReference type="GO" id="GO:0016788">
    <property type="term" value="F:hydrolase activity, acting on ester bonds"/>
    <property type="evidence" value="ECO:0007669"/>
    <property type="project" value="UniProtKB-UniRule"/>
</dbReference>
<accession>A0A858R778</accession>
<evidence type="ECO:0000256" key="4">
    <source>
        <dbReference type="ARBA" id="ARBA00022801"/>
    </source>
</evidence>
<sequence length="177" mass="19689">MPIRNLMELKDALPKGGRIIGLDLGEKTIGMAVSDPDLRVASPIGTVRRTKFTQDLNELARAMKDRNVRALVVGLPVNMDGTEGPRCQSVRDFSRLLLQKSAVFGFEPDLAFWDERLSTSAVERMMIGFDMTRKRRDEVVDKMAAAYILQGALDFIGRPPSLPDTFGRDFDGVDEGE</sequence>
<evidence type="ECO:0000256" key="3">
    <source>
        <dbReference type="ARBA" id="ARBA00022722"/>
    </source>
</evidence>
<evidence type="ECO:0000256" key="5">
    <source>
        <dbReference type="HAMAP-Rule" id="MF_00651"/>
    </source>
</evidence>
<feature type="domain" description="YqgF/RNase H-like" evidence="6">
    <location>
        <begin position="17"/>
        <end position="122"/>
    </location>
</feature>
<reference evidence="7" key="1">
    <citation type="submission" date="2020-04" db="EMBL/GenBank/DDBJ databases">
        <title>A desert anoxygenic phototrophic bacterium fixes CO2 using RubisCO under aerobic conditions.</title>
        <authorList>
            <person name="Tang K."/>
        </authorList>
    </citation>
    <scope>NUCLEOTIDE SEQUENCE [LARGE SCALE GENOMIC DNA]</scope>
    <source>
        <strain evidence="7">MIMtkB3</strain>
    </source>
</reference>
<keyword evidence="1 5" id="KW-0963">Cytoplasm</keyword>
<protein>
    <recommendedName>
        <fullName evidence="5">Putative pre-16S rRNA nuclease</fullName>
        <ecNumber evidence="5">3.1.-.-</ecNumber>
    </recommendedName>
</protein>
<dbReference type="EMBL" id="CP051775">
    <property type="protein sequence ID" value="QJE73112.1"/>
    <property type="molecule type" value="Genomic_DNA"/>
</dbReference>
<dbReference type="AlphaFoldDB" id="A0A858R778"/>
<dbReference type="KEGG" id="acru:HHL28_08480"/>
<dbReference type="GO" id="GO:0005829">
    <property type="term" value="C:cytosol"/>
    <property type="evidence" value="ECO:0007669"/>
    <property type="project" value="TreeGrafter"/>
</dbReference>
<dbReference type="Gene3D" id="3.30.420.140">
    <property type="entry name" value="YqgF/RNase H-like domain"/>
    <property type="match status" value="1"/>
</dbReference>
<dbReference type="PANTHER" id="PTHR33317:SF4">
    <property type="entry name" value="POLYNUCLEOTIDYL TRANSFERASE, RIBONUCLEASE H-LIKE SUPERFAMILY PROTEIN"/>
    <property type="match status" value="1"/>
</dbReference>
<dbReference type="Proteomes" id="UP000501891">
    <property type="component" value="Chromosome"/>
</dbReference>
<dbReference type="HAMAP" id="MF_00651">
    <property type="entry name" value="Nuclease_YqgF"/>
    <property type="match status" value="1"/>
</dbReference>
<evidence type="ECO:0000259" key="6">
    <source>
        <dbReference type="SMART" id="SM00732"/>
    </source>
</evidence>
<dbReference type="Pfam" id="PF03652">
    <property type="entry name" value="RuvX"/>
    <property type="match status" value="1"/>
</dbReference>